<proteinExistence type="predicted"/>
<protein>
    <submittedName>
        <fullName evidence="1">6-bladed beta-propeller</fullName>
    </submittedName>
</protein>
<dbReference type="Pfam" id="PF17170">
    <property type="entry name" value="DUF5128"/>
    <property type="match status" value="1"/>
</dbReference>
<dbReference type="EMBL" id="SMUW01000035">
    <property type="protein sequence ID" value="TDK43493.1"/>
    <property type="molecule type" value="Genomic_DNA"/>
</dbReference>
<gene>
    <name evidence="1" type="ORF">E1898_12880</name>
</gene>
<evidence type="ECO:0000313" key="2">
    <source>
        <dbReference type="Proteomes" id="UP000295438"/>
    </source>
</evidence>
<keyword evidence="2" id="KW-1185">Reference proteome</keyword>
<name>A0A4R5UW41_9BACT</name>
<sequence>MQTCGRQLQCIRPNLLRKSDSYLSLPLLREWFEILVLKSSIHKIMRKLLFFILILFSCQPDEGIEENLIQIDLSSVKESVDNLSDFFSSIEYVMLEDSDNNPLVQPYKIVSYDSLIFVEDQELDNLLIYNRSGDFLFALKSSGSGPKEFNQIEDYQVSENSIIIKDNILMKFIEFDFSGNFVQESKHQLLSMNFAKGNSHEIHFFNNVIQNEPYNFLTISGSDSSYSIPIKKGFEDIVFVHQSGFTLNRKSSENFLSLPFSYDVFNFGYEGELKKRIRFNLNSLGLSEEERLLFENQRQEPSQREFSLMIRSFYPVGENFFFNYTSNLQNSYLGLLDSDYSLSKIGKNPTNDLDGFPLILVPWSYHEEGLILKLPSRRIAAYISNRSPVEEIKSNLVSFVKAHRDEFNSDRHVLVFLNR</sequence>
<organism evidence="1 2">
    <name type="scientific">Algoriphagus formosus</name>
    <dbReference type="NCBI Taxonomy" id="2007308"/>
    <lineage>
        <taxon>Bacteria</taxon>
        <taxon>Pseudomonadati</taxon>
        <taxon>Bacteroidota</taxon>
        <taxon>Cytophagia</taxon>
        <taxon>Cytophagales</taxon>
        <taxon>Cyclobacteriaceae</taxon>
        <taxon>Algoriphagus</taxon>
    </lineage>
</organism>
<accession>A0A4R5UW41</accession>
<dbReference type="AlphaFoldDB" id="A0A4R5UW41"/>
<comment type="caution">
    <text evidence="1">The sequence shown here is derived from an EMBL/GenBank/DDBJ whole genome shotgun (WGS) entry which is preliminary data.</text>
</comment>
<dbReference type="Proteomes" id="UP000295438">
    <property type="component" value="Unassembled WGS sequence"/>
</dbReference>
<evidence type="ECO:0000313" key="1">
    <source>
        <dbReference type="EMBL" id="TDK43493.1"/>
    </source>
</evidence>
<reference evidence="1 2" key="1">
    <citation type="submission" date="2019-03" db="EMBL/GenBank/DDBJ databases">
        <title>Algoriphagus aquimaris sp. nov., isolated form marine sediment in Pohang, Korea.</title>
        <authorList>
            <person name="Kim J."/>
            <person name="Yoon S.-H."/>
            <person name="Lee S.-S."/>
        </authorList>
    </citation>
    <scope>NUCLEOTIDE SEQUENCE [LARGE SCALE GENOMIC DNA]</scope>
    <source>
        <strain evidence="1 2">F21</strain>
    </source>
</reference>